<sequence length="384" mass="42239">MKGISLEQLDQCAPCTLTGDTEEDYEPLRTPPATPDETEPTIVFPHSFEVGSAELREWLTGRSSNASHSTDDCDARCFGFLQVHGVTLGKSVHIKLMPRWAYRSIWCSDERVLHCLPPYCELLSAQDVRESVSADVDLLDQIASSISAGTDRGARLRKLLTYAGRNSSRFRGRLIRAYGPPQEGFYVRGVQALALSMWAEYVGASVFFARGWASDRYYSPQLGESAWEQHFEPPFGVTTGQVRVGRGCTLELSCSALKWLAFDWGGQQALSGPGRGIYPTQLGDTGATTHRLLCAAAASAFVRPRLPIRREASALWQDMTLGGHNSTGRPVVLGVHLRGTDKKASIGGRIVQPAEYFPWIDAFFAKHEPRAGRALLFLATDDQA</sequence>
<keyword evidence="3" id="KW-1185">Reference proteome</keyword>
<dbReference type="AlphaFoldDB" id="A0A0D3I808"/>
<dbReference type="PaxDb" id="2903-EOD07393"/>
<evidence type="ECO:0000313" key="3">
    <source>
        <dbReference type="Proteomes" id="UP000013827"/>
    </source>
</evidence>
<protein>
    <recommendedName>
        <fullName evidence="4">Peptidase S1 domain-containing protein</fullName>
    </recommendedName>
</protein>
<dbReference type="GeneID" id="17253541"/>
<feature type="region of interest" description="Disordered" evidence="1">
    <location>
        <begin position="19"/>
        <end position="41"/>
    </location>
</feature>
<reference evidence="2" key="2">
    <citation type="submission" date="2024-10" db="UniProtKB">
        <authorList>
            <consortium name="EnsemblProtists"/>
        </authorList>
    </citation>
    <scope>IDENTIFICATION</scope>
</reference>
<dbReference type="HOGENOM" id="CLU_720474_0_0_1"/>
<evidence type="ECO:0000256" key="1">
    <source>
        <dbReference type="SAM" id="MobiDB-lite"/>
    </source>
</evidence>
<dbReference type="RefSeq" id="XP_005759822.1">
    <property type="nucleotide sequence ID" value="XM_005759765.1"/>
</dbReference>
<dbReference type="KEGG" id="ehx:EMIHUDRAFT_471145"/>
<organism evidence="2 3">
    <name type="scientific">Emiliania huxleyi (strain CCMP1516)</name>
    <dbReference type="NCBI Taxonomy" id="280463"/>
    <lineage>
        <taxon>Eukaryota</taxon>
        <taxon>Haptista</taxon>
        <taxon>Haptophyta</taxon>
        <taxon>Prymnesiophyceae</taxon>
        <taxon>Isochrysidales</taxon>
        <taxon>Noelaerhabdaceae</taxon>
        <taxon>Emiliania</taxon>
    </lineage>
</organism>
<name>A0A0D3I808_EMIH1</name>
<dbReference type="Gene3D" id="3.40.50.11350">
    <property type="match status" value="1"/>
</dbReference>
<dbReference type="EnsemblProtists" id="EOD07393">
    <property type="protein sequence ID" value="EOD07393"/>
    <property type="gene ID" value="EMIHUDRAFT_471145"/>
</dbReference>
<evidence type="ECO:0008006" key="4">
    <source>
        <dbReference type="Google" id="ProtNLM"/>
    </source>
</evidence>
<accession>A0A0D3I808</accession>
<reference evidence="3" key="1">
    <citation type="journal article" date="2013" name="Nature">
        <title>Pan genome of the phytoplankton Emiliania underpins its global distribution.</title>
        <authorList>
            <person name="Read B.A."/>
            <person name="Kegel J."/>
            <person name="Klute M.J."/>
            <person name="Kuo A."/>
            <person name="Lefebvre S.C."/>
            <person name="Maumus F."/>
            <person name="Mayer C."/>
            <person name="Miller J."/>
            <person name="Monier A."/>
            <person name="Salamov A."/>
            <person name="Young J."/>
            <person name="Aguilar M."/>
            <person name="Claverie J.M."/>
            <person name="Frickenhaus S."/>
            <person name="Gonzalez K."/>
            <person name="Herman E.K."/>
            <person name="Lin Y.C."/>
            <person name="Napier J."/>
            <person name="Ogata H."/>
            <person name="Sarno A.F."/>
            <person name="Shmutz J."/>
            <person name="Schroeder D."/>
            <person name="de Vargas C."/>
            <person name="Verret F."/>
            <person name="von Dassow P."/>
            <person name="Valentin K."/>
            <person name="Van de Peer Y."/>
            <person name="Wheeler G."/>
            <person name="Dacks J.B."/>
            <person name="Delwiche C.F."/>
            <person name="Dyhrman S.T."/>
            <person name="Glockner G."/>
            <person name="John U."/>
            <person name="Richards T."/>
            <person name="Worden A.Z."/>
            <person name="Zhang X."/>
            <person name="Grigoriev I.V."/>
            <person name="Allen A.E."/>
            <person name="Bidle K."/>
            <person name="Borodovsky M."/>
            <person name="Bowler C."/>
            <person name="Brownlee C."/>
            <person name="Cock J.M."/>
            <person name="Elias M."/>
            <person name="Gladyshev V.N."/>
            <person name="Groth M."/>
            <person name="Guda C."/>
            <person name="Hadaegh A."/>
            <person name="Iglesias-Rodriguez M.D."/>
            <person name="Jenkins J."/>
            <person name="Jones B.M."/>
            <person name="Lawson T."/>
            <person name="Leese F."/>
            <person name="Lindquist E."/>
            <person name="Lobanov A."/>
            <person name="Lomsadze A."/>
            <person name="Malik S.B."/>
            <person name="Marsh M.E."/>
            <person name="Mackinder L."/>
            <person name="Mock T."/>
            <person name="Mueller-Roeber B."/>
            <person name="Pagarete A."/>
            <person name="Parker M."/>
            <person name="Probert I."/>
            <person name="Quesneville H."/>
            <person name="Raines C."/>
            <person name="Rensing S.A."/>
            <person name="Riano-Pachon D.M."/>
            <person name="Richier S."/>
            <person name="Rokitta S."/>
            <person name="Shiraiwa Y."/>
            <person name="Soanes D.M."/>
            <person name="van der Giezen M."/>
            <person name="Wahlund T.M."/>
            <person name="Williams B."/>
            <person name="Wilson W."/>
            <person name="Wolfe G."/>
            <person name="Wurch L.L."/>
        </authorList>
    </citation>
    <scope>NUCLEOTIDE SEQUENCE</scope>
</reference>
<proteinExistence type="predicted"/>
<evidence type="ECO:0000313" key="2">
    <source>
        <dbReference type="EnsemblProtists" id="EOD07393"/>
    </source>
</evidence>
<dbReference type="Proteomes" id="UP000013827">
    <property type="component" value="Unassembled WGS sequence"/>
</dbReference>